<keyword evidence="2" id="KW-0670">Pyruvate</keyword>
<comment type="caution">
    <text evidence="2">The sequence shown here is derived from an EMBL/GenBank/DDBJ whole genome shotgun (WGS) entry which is preliminary data.</text>
</comment>
<dbReference type="SUPFAM" id="SSF52935">
    <property type="entry name" value="PK C-terminal domain-like"/>
    <property type="match status" value="1"/>
</dbReference>
<reference evidence="2 3" key="1">
    <citation type="journal article" date="2014" name="Am. J. Bot.">
        <title>Genome assembly and annotation for red clover (Trifolium pratense; Fabaceae).</title>
        <authorList>
            <person name="Istvanek J."/>
            <person name="Jaros M."/>
            <person name="Krenek A."/>
            <person name="Repkova J."/>
        </authorList>
    </citation>
    <scope>NUCLEOTIDE SEQUENCE [LARGE SCALE GENOMIC DNA]</scope>
    <source>
        <strain evidence="3">cv. Tatra</strain>
        <tissue evidence="2">Young leaves</tissue>
    </source>
</reference>
<evidence type="ECO:0000313" key="3">
    <source>
        <dbReference type="Proteomes" id="UP000236291"/>
    </source>
</evidence>
<dbReference type="Proteomes" id="UP000236291">
    <property type="component" value="Unassembled WGS sequence"/>
</dbReference>
<organism evidence="2 3">
    <name type="scientific">Trifolium pratense</name>
    <name type="common">Red clover</name>
    <dbReference type="NCBI Taxonomy" id="57577"/>
    <lineage>
        <taxon>Eukaryota</taxon>
        <taxon>Viridiplantae</taxon>
        <taxon>Streptophyta</taxon>
        <taxon>Embryophyta</taxon>
        <taxon>Tracheophyta</taxon>
        <taxon>Spermatophyta</taxon>
        <taxon>Magnoliopsida</taxon>
        <taxon>eudicotyledons</taxon>
        <taxon>Gunneridae</taxon>
        <taxon>Pentapetalae</taxon>
        <taxon>rosids</taxon>
        <taxon>fabids</taxon>
        <taxon>Fabales</taxon>
        <taxon>Fabaceae</taxon>
        <taxon>Papilionoideae</taxon>
        <taxon>50 kb inversion clade</taxon>
        <taxon>NPAAA clade</taxon>
        <taxon>Hologalegina</taxon>
        <taxon>IRL clade</taxon>
        <taxon>Trifolieae</taxon>
        <taxon>Trifolium</taxon>
    </lineage>
</organism>
<protein>
    <submittedName>
        <fullName evidence="2">Pyruvate kinase</fullName>
    </submittedName>
</protein>
<dbReference type="EMBL" id="ASHM01051474">
    <property type="protein sequence ID" value="PNX86547.1"/>
    <property type="molecule type" value="Genomic_DNA"/>
</dbReference>
<reference evidence="2 3" key="2">
    <citation type="journal article" date="2017" name="Front. Plant Sci.">
        <title>Gene Classification and Mining of Molecular Markers Useful in Red Clover (Trifolium pratense) Breeding.</title>
        <authorList>
            <person name="Istvanek J."/>
            <person name="Dluhosova J."/>
            <person name="Dluhos P."/>
            <person name="Patkova L."/>
            <person name="Nedelnik J."/>
            <person name="Repkova J."/>
        </authorList>
    </citation>
    <scope>NUCLEOTIDE SEQUENCE [LARGE SCALE GENOMIC DNA]</scope>
    <source>
        <strain evidence="3">cv. Tatra</strain>
        <tissue evidence="2">Young leaves</tissue>
    </source>
</reference>
<evidence type="ECO:0000313" key="2">
    <source>
        <dbReference type="EMBL" id="PNX86547.1"/>
    </source>
</evidence>
<dbReference type="InterPro" id="IPR015795">
    <property type="entry name" value="Pyrv_Knase_C"/>
</dbReference>
<keyword evidence="2" id="KW-0808">Transferase</keyword>
<sequence length="72" mass="8513">RKRVQQRLALYQGVCPVYMEFSDDSEETFRRALDFLQKQGMVKVGEEVALVQSGRQPIWRFQSTHNIQVRKV</sequence>
<dbReference type="ExpressionAtlas" id="A0A2K3M6X7">
    <property type="expression patterns" value="baseline"/>
</dbReference>
<evidence type="ECO:0000259" key="1">
    <source>
        <dbReference type="Pfam" id="PF02887"/>
    </source>
</evidence>
<gene>
    <name evidence="2" type="ORF">L195_g042625</name>
</gene>
<dbReference type="GO" id="GO:0016301">
    <property type="term" value="F:kinase activity"/>
    <property type="evidence" value="ECO:0007669"/>
    <property type="project" value="UniProtKB-KW"/>
</dbReference>
<name>A0A2K3M6X7_TRIPR</name>
<feature type="non-terminal residue" evidence="2">
    <location>
        <position position="1"/>
    </location>
</feature>
<dbReference type="InterPro" id="IPR036918">
    <property type="entry name" value="Pyrv_Knase_C_sf"/>
</dbReference>
<dbReference type="STRING" id="57577.A0A2K3M6X7"/>
<dbReference type="Gene3D" id="3.40.1380.20">
    <property type="entry name" value="Pyruvate kinase, C-terminal domain"/>
    <property type="match status" value="1"/>
</dbReference>
<dbReference type="Pfam" id="PF02887">
    <property type="entry name" value="PK_C"/>
    <property type="match status" value="1"/>
</dbReference>
<dbReference type="AlphaFoldDB" id="A0A2K3M6X7"/>
<accession>A0A2K3M6X7</accession>
<feature type="domain" description="Pyruvate kinase C-terminal" evidence="1">
    <location>
        <begin position="2"/>
        <end position="53"/>
    </location>
</feature>
<keyword evidence="2" id="KW-0418">Kinase</keyword>
<proteinExistence type="predicted"/>